<reference evidence="1 2" key="1">
    <citation type="submission" date="2020-03" db="EMBL/GenBank/DDBJ databases">
        <title>Whole genome shotgun sequence of Phytohabitans suffuscus NBRC 105367.</title>
        <authorList>
            <person name="Komaki H."/>
            <person name="Tamura T."/>
        </authorList>
    </citation>
    <scope>NUCLEOTIDE SEQUENCE [LARGE SCALE GENOMIC DNA]</scope>
    <source>
        <strain evidence="1 2">NBRC 105367</strain>
    </source>
</reference>
<sequence length="77" mass="8679">MLISYEELESLEETLEILSDRGVAQAIHRVGKPLIGGPTGLHSARRGEYRVIYAIHDDTVVVEVAYLQRRSDVSRSR</sequence>
<dbReference type="AlphaFoldDB" id="A0A6F8YPV1"/>
<name>A0A6F8YPV1_9ACTN</name>
<reference evidence="1 2" key="2">
    <citation type="submission" date="2020-03" db="EMBL/GenBank/DDBJ databases">
        <authorList>
            <person name="Ichikawa N."/>
            <person name="Kimura A."/>
            <person name="Kitahashi Y."/>
            <person name="Uohara A."/>
        </authorList>
    </citation>
    <scope>NUCLEOTIDE SEQUENCE [LARGE SCALE GENOMIC DNA]</scope>
    <source>
        <strain evidence="1 2">NBRC 105367</strain>
    </source>
</reference>
<dbReference type="KEGG" id="psuu:Psuf_052410"/>
<evidence type="ECO:0000313" key="2">
    <source>
        <dbReference type="Proteomes" id="UP000503011"/>
    </source>
</evidence>
<dbReference type="InterPro" id="IPR035093">
    <property type="entry name" value="RelE/ParE_toxin_dom_sf"/>
</dbReference>
<protein>
    <recommendedName>
        <fullName evidence="3">Plasmid stabilization protein</fullName>
    </recommendedName>
</protein>
<dbReference type="Gene3D" id="3.30.2310.20">
    <property type="entry name" value="RelE-like"/>
    <property type="match status" value="1"/>
</dbReference>
<evidence type="ECO:0008006" key="3">
    <source>
        <dbReference type="Google" id="ProtNLM"/>
    </source>
</evidence>
<accession>A0A6F8YPV1</accession>
<organism evidence="1 2">
    <name type="scientific">Phytohabitans suffuscus</name>
    <dbReference type="NCBI Taxonomy" id="624315"/>
    <lineage>
        <taxon>Bacteria</taxon>
        <taxon>Bacillati</taxon>
        <taxon>Actinomycetota</taxon>
        <taxon>Actinomycetes</taxon>
        <taxon>Micromonosporales</taxon>
        <taxon>Micromonosporaceae</taxon>
    </lineage>
</organism>
<keyword evidence="2" id="KW-1185">Reference proteome</keyword>
<dbReference type="EMBL" id="AP022871">
    <property type="protein sequence ID" value="BCB87928.1"/>
    <property type="molecule type" value="Genomic_DNA"/>
</dbReference>
<dbReference type="Proteomes" id="UP000503011">
    <property type="component" value="Chromosome"/>
</dbReference>
<evidence type="ECO:0000313" key="1">
    <source>
        <dbReference type="EMBL" id="BCB87928.1"/>
    </source>
</evidence>
<gene>
    <name evidence="1" type="ORF">Psuf_052410</name>
</gene>
<dbReference type="SUPFAM" id="SSF143011">
    <property type="entry name" value="RelE-like"/>
    <property type="match status" value="1"/>
</dbReference>
<proteinExistence type="predicted"/>